<keyword evidence="2" id="KW-0812">Transmembrane</keyword>
<evidence type="ECO:0000313" key="4">
    <source>
        <dbReference type="Proteomes" id="UP000053024"/>
    </source>
</evidence>
<accession>A0A101T437</accession>
<dbReference type="Proteomes" id="UP000053024">
    <property type="component" value="Unassembled WGS sequence"/>
</dbReference>
<feature type="compositionally biased region" description="Pro residues" evidence="1">
    <location>
        <begin position="68"/>
        <end position="86"/>
    </location>
</feature>
<proteinExistence type="predicted"/>
<dbReference type="OrthoDB" id="4335221at2"/>
<keyword evidence="2" id="KW-0472">Membrane</keyword>
<comment type="caution">
    <text evidence="3">The sequence shown here is derived from an EMBL/GenBank/DDBJ whole genome shotgun (WGS) entry which is preliminary data.</text>
</comment>
<keyword evidence="2" id="KW-1133">Transmembrane helix</keyword>
<feature type="region of interest" description="Disordered" evidence="1">
    <location>
        <begin position="1"/>
        <end position="92"/>
    </location>
</feature>
<feature type="transmembrane region" description="Helical" evidence="2">
    <location>
        <begin position="99"/>
        <end position="121"/>
    </location>
</feature>
<evidence type="ECO:0000256" key="1">
    <source>
        <dbReference type="SAM" id="MobiDB-lite"/>
    </source>
</evidence>
<feature type="compositionally biased region" description="Pro residues" evidence="1">
    <location>
        <begin position="147"/>
        <end position="166"/>
    </location>
</feature>
<keyword evidence="4" id="KW-1185">Reference proteome</keyword>
<feature type="region of interest" description="Disordered" evidence="1">
    <location>
        <begin position="125"/>
        <end position="172"/>
    </location>
</feature>
<dbReference type="RefSeq" id="WP_061920504.1">
    <property type="nucleotide sequence ID" value="NZ_KQ948855.1"/>
</dbReference>
<evidence type="ECO:0008006" key="5">
    <source>
        <dbReference type="Google" id="ProtNLM"/>
    </source>
</evidence>
<dbReference type="EMBL" id="LMWX01000019">
    <property type="protein sequence ID" value="KUN85477.1"/>
    <property type="molecule type" value="Genomic_DNA"/>
</dbReference>
<name>A0A101T437_9ACTN</name>
<sequence>MSGWSGQGGEEGAGSGSGEDRGGAAWSPGAPPPWAYEETRTAPAPGAGEVPPPPPPPWATAHTRAGAPPVPPPPSSYGPVPTPSHGPAPVQRPFRGGRLIALVAAMVLVGTGTGLGVWYVGRDRGSGGSPQASAPATAVTVSTAAPPDSPSGSPAPTPSSSPPPSQGTPAGYRLVHDSVGYAIAVPRGWTRREEQGEKAAVVFYDSPSDGRRLQIFRLAEATVTESLDLAENDPGYGYSREPGYQALSRRSGDTWAELTYRYDDPDKGARRVVDHRFQAPDGTLYAIRASGPEHLPATRVRALLTTALTTFCPTDTTCA</sequence>
<dbReference type="STRING" id="285568.AQJ66_13275"/>
<protein>
    <recommendedName>
        <fullName evidence="5">Serine/arginine repetitive matrix protein 2</fullName>
    </recommendedName>
</protein>
<gene>
    <name evidence="3" type="ORF">AQJ66_13275</name>
</gene>
<feature type="compositionally biased region" description="Low complexity" evidence="1">
    <location>
        <begin position="132"/>
        <end position="146"/>
    </location>
</feature>
<evidence type="ECO:0000256" key="2">
    <source>
        <dbReference type="SAM" id="Phobius"/>
    </source>
</evidence>
<dbReference type="AlphaFoldDB" id="A0A101T437"/>
<reference evidence="3 4" key="1">
    <citation type="submission" date="2015-10" db="EMBL/GenBank/DDBJ databases">
        <title>Draft genome sequence of Streptomyces bungoensis DSM 41781, type strain for the species Streptomyces bungoensis.</title>
        <authorList>
            <person name="Ruckert C."/>
            <person name="Winkler A."/>
            <person name="Kalinowski J."/>
            <person name="Kampfer P."/>
            <person name="Glaeser S."/>
        </authorList>
    </citation>
    <scope>NUCLEOTIDE SEQUENCE [LARGE SCALE GENOMIC DNA]</scope>
    <source>
        <strain evidence="3 4">DSM 41781</strain>
    </source>
</reference>
<feature type="compositionally biased region" description="Gly residues" evidence="1">
    <location>
        <begin position="1"/>
        <end position="17"/>
    </location>
</feature>
<evidence type="ECO:0000313" key="3">
    <source>
        <dbReference type="EMBL" id="KUN85477.1"/>
    </source>
</evidence>
<organism evidence="3 4">
    <name type="scientific">Streptomyces bungoensis</name>
    <dbReference type="NCBI Taxonomy" id="285568"/>
    <lineage>
        <taxon>Bacteria</taxon>
        <taxon>Bacillati</taxon>
        <taxon>Actinomycetota</taxon>
        <taxon>Actinomycetes</taxon>
        <taxon>Kitasatosporales</taxon>
        <taxon>Streptomycetaceae</taxon>
        <taxon>Streptomyces</taxon>
    </lineage>
</organism>